<organism evidence="5">
    <name type="scientific">Caenorhabditis remanei</name>
    <name type="common">Caenorhabditis vulgaris</name>
    <dbReference type="NCBI Taxonomy" id="31234"/>
    <lineage>
        <taxon>Eukaryota</taxon>
        <taxon>Metazoa</taxon>
        <taxon>Ecdysozoa</taxon>
        <taxon>Nematoda</taxon>
        <taxon>Chromadorea</taxon>
        <taxon>Rhabditida</taxon>
        <taxon>Rhabditina</taxon>
        <taxon>Rhabditomorpha</taxon>
        <taxon>Rhabditoidea</taxon>
        <taxon>Rhabditidae</taxon>
        <taxon>Peloderinae</taxon>
        <taxon>Caenorhabditis</taxon>
    </lineage>
</organism>
<keyword evidence="2" id="KW-1133">Transmembrane helix</keyword>
<dbReference type="OrthoDB" id="206708at2759"/>
<dbReference type="PANTHER" id="PTHR22916">
    <property type="entry name" value="GLYCOSYLTRANSFERASE"/>
    <property type="match status" value="1"/>
</dbReference>
<dbReference type="InterPro" id="IPR029044">
    <property type="entry name" value="Nucleotide-diphossugar_trans"/>
</dbReference>
<evidence type="ECO:0000256" key="2">
    <source>
        <dbReference type="SAM" id="Phobius"/>
    </source>
</evidence>
<feature type="region of interest" description="Disordered" evidence="1">
    <location>
        <begin position="1048"/>
        <end position="1068"/>
    </location>
</feature>
<dbReference type="HOGENOM" id="CLU_256374_0_0_1"/>
<feature type="transmembrane region" description="Helical" evidence="2">
    <location>
        <begin position="167"/>
        <end position="189"/>
    </location>
</feature>
<feature type="transmembrane region" description="Helical" evidence="2">
    <location>
        <begin position="209"/>
        <end position="230"/>
    </location>
</feature>
<feature type="transmembrane region" description="Helical" evidence="2">
    <location>
        <begin position="242"/>
        <end position="260"/>
    </location>
</feature>
<proteinExistence type="predicted"/>
<dbReference type="SUPFAM" id="SSF53448">
    <property type="entry name" value="Nucleotide-diphospho-sugar transferases"/>
    <property type="match status" value="2"/>
</dbReference>
<dbReference type="eggNOG" id="KOG2977">
    <property type="taxonomic scope" value="Eukaryota"/>
</dbReference>
<feature type="region of interest" description="Disordered" evidence="1">
    <location>
        <begin position="980"/>
        <end position="1011"/>
    </location>
</feature>
<reference evidence="4" key="1">
    <citation type="submission" date="2007-07" db="EMBL/GenBank/DDBJ databases">
        <title>PCAP assembly of the Caenorhabditis remanei genome.</title>
        <authorList>
            <consortium name="The Caenorhabditis remanei Sequencing Consortium"/>
            <person name="Wilson R.K."/>
        </authorList>
    </citation>
    <scope>NUCLEOTIDE SEQUENCE [LARGE SCALE GENOMIC DNA]</scope>
    <source>
        <strain evidence="4">PB4641</strain>
    </source>
</reference>
<dbReference type="InterPro" id="IPR013783">
    <property type="entry name" value="Ig-like_fold"/>
</dbReference>
<keyword evidence="2" id="KW-0472">Membrane</keyword>
<feature type="domain" description="Glycosyltransferase 2-like" evidence="3">
    <location>
        <begin position="7"/>
        <end position="160"/>
    </location>
</feature>
<dbReference type="InParanoid" id="E3NE16"/>
<evidence type="ECO:0000313" key="5">
    <source>
        <dbReference type="Proteomes" id="UP000008281"/>
    </source>
</evidence>
<name>E3NE16_CAERE</name>
<keyword evidence="2" id="KW-0812">Transmembrane</keyword>
<dbReference type="EMBL" id="DS268616">
    <property type="protein sequence ID" value="EFO94261.1"/>
    <property type="molecule type" value="Genomic_DNA"/>
</dbReference>
<dbReference type="SUPFAM" id="SSF49354">
    <property type="entry name" value="PapD-like"/>
    <property type="match status" value="1"/>
</dbReference>
<dbReference type="Pfam" id="PF00535">
    <property type="entry name" value="Glycos_transf_2"/>
    <property type="match status" value="1"/>
</dbReference>
<dbReference type="InterPro" id="IPR008962">
    <property type="entry name" value="PapD-like_sf"/>
</dbReference>
<dbReference type="Gene3D" id="3.90.550.10">
    <property type="entry name" value="Spore Coat Polysaccharide Biosynthesis Protein SpsA, Chain A"/>
    <property type="match status" value="1"/>
</dbReference>
<dbReference type="GO" id="GO:0016758">
    <property type="term" value="F:hexosyltransferase activity"/>
    <property type="evidence" value="ECO:0007669"/>
    <property type="project" value="UniProtKB-ARBA"/>
</dbReference>
<dbReference type="PANTHER" id="PTHR22916:SF3">
    <property type="entry name" value="UDP-GLCNAC:BETAGAL BETA-1,3-N-ACETYLGLUCOSAMINYLTRANSFERASE-LIKE PROTEIN 1"/>
    <property type="match status" value="1"/>
</dbReference>
<dbReference type="Proteomes" id="UP000008281">
    <property type="component" value="Unassembled WGS sequence"/>
</dbReference>
<feature type="compositionally biased region" description="Basic residues" evidence="1">
    <location>
        <begin position="1051"/>
        <end position="1061"/>
    </location>
</feature>
<protein>
    <recommendedName>
        <fullName evidence="3">Glycosyltransferase 2-like domain-containing protein</fullName>
    </recommendedName>
</protein>
<evidence type="ECO:0000259" key="3">
    <source>
        <dbReference type="Pfam" id="PF00535"/>
    </source>
</evidence>
<sequence>MYEFDVSVIIPARNAEKFLRETLNGLLAQTAVENARIEICLADDGSVDDTVRILENSRLEFEELGMKVVVSHVSQPGGVGAAKDCAVRSSRGRYLCFNDADDVSTPDRIRCQLEMARRLSKSSDDLVFVGGQFHRFPENSTSRYTKWANSIKGEQIKRTTRQSVGKYSFTTYSFTTDSSFTTLLIYYHHSFTTTYSFTTDSSFTTFTHLLPYYSFTTVCSFTTFTHLLPFAHLLPTMLRNPARIFSQSAFIFILSVFFSFKIKFCYNFRNKFLRNMTKKWKTPSELEELMNANKFDTVDEVGMTELARLKSDGELFVKLIASKCGKMPYDPHIWSKTGRLGGDVKVRHQPKYVKVNVHGTAVTSIRCTAVDNEYLKKQIFPYENHVYVYYFLIEDPEDYDVPTASSTRKRRLEGIDGLFFKSRKNAKISAHVSKVLKEDIIPFRNLDGARRVALEKGLTVTTKQVCLGIRNFTNNHYFQIQNLTRSQNTAIVGRSGPKSKSTIRTIERIELEYPGQTVYSIDNSNLLQFSAWHSFPTAIAMYLKSCPKKEKLVKWQEEVERIVKLNREERREAVNSILKKHKGGLVFPSRLHCDTTFNLSDVYVTFLLGECNKFRTKTSGKPRVLPLGFMMHSDKKSETHREFAKFLARSFSGDGDVSIPCMLADGETTLEEYSEVGNKWMTGLLGALDECELDRRLRCMDGKIEKRVYDWLLKNKTMLMKSASAAAKLRAGHVLQYSTNNSCETFNKIVKTQLNKRLPADQLMNQLIRICEEKIEDCWISALNGSDTVVLKEFPSTQFSLIERKLFFCDLGLYAPTLLALDVPLRMVKDFNMNRCSKEDKETEFLELIYSSEDVFGLKYIEFEETPSFHQVIRSDGILRCSTCSDTLPSFLCKHVLVINENNFGNFNFSRIFSLSLLSENERCLQFHNMNKISSKQLQSHPQLPSRSGYKLSDRIGHRMTANNYTRKVNEVSELSVFQSADTSEATMESSSLQNSDESNMDLTNSDDFTPVTLNSRNDESGMNDETEFLKGSNSSITFSPVLSSTLISNRRSHRHKRSIRRFSPSPRSSPFASFNSRSILPIKVDVRLLSFRHSGSTETLGITNTTDSEIYYSCSLSNKKDFSVDPPEGKIGPHKLIEILVTKNQSGNGTGLLDIFYKSQKTDHFSTNPIRTQVYTSHGPPLIAPTWFISRALFDRVGGFRTDVSNGFPEDLDFFYKCLDVDECIFDKVPEDVVMYRYHPECASHSVTEQTIWNFRLKRLKEQYIAKWDKFTIWSAGKQGKRLFKCLDDDEKLKVREFCDIDESKIGRGIHEEFDEKQRIVTHKVPIVNIETAKPPLIVCVKLDLTHGDLERIIERKKWREHVDFVYFG</sequence>
<accession>E3NE16</accession>
<gene>
    <name evidence="4" type="ORF">CRE_30180</name>
</gene>
<evidence type="ECO:0000256" key="1">
    <source>
        <dbReference type="SAM" id="MobiDB-lite"/>
    </source>
</evidence>
<dbReference type="Gene3D" id="2.60.40.10">
    <property type="entry name" value="Immunoglobulins"/>
    <property type="match status" value="1"/>
</dbReference>
<evidence type="ECO:0000313" key="4">
    <source>
        <dbReference type="EMBL" id="EFO94261.1"/>
    </source>
</evidence>
<dbReference type="STRING" id="31234.E3NE16"/>
<dbReference type="InterPro" id="IPR001173">
    <property type="entry name" value="Glyco_trans_2-like"/>
</dbReference>
<keyword evidence="5" id="KW-1185">Reference proteome</keyword>